<gene>
    <name evidence="2" type="ORF">AUEXF2481DRAFT_1882</name>
</gene>
<reference evidence="2 3" key="1">
    <citation type="journal article" date="2014" name="BMC Genomics">
        <title>Genome sequencing of four Aureobasidium pullulans varieties: biotechnological potential, stress tolerance, and description of new species.</title>
        <authorList>
            <person name="Gostin Ar C."/>
            <person name="Ohm R.A."/>
            <person name="Kogej T."/>
            <person name="Sonjak S."/>
            <person name="Turk M."/>
            <person name="Zajc J."/>
            <person name="Zalar P."/>
            <person name="Grube M."/>
            <person name="Sun H."/>
            <person name="Han J."/>
            <person name="Sharma A."/>
            <person name="Chiniquy J."/>
            <person name="Ngan C.Y."/>
            <person name="Lipzen A."/>
            <person name="Barry K."/>
            <person name="Grigoriev I.V."/>
            <person name="Gunde-Cimerman N."/>
        </authorList>
    </citation>
    <scope>NUCLEOTIDE SEQUENCE [LARGE SCALE GENOMIC DNA]</scope>
    <source>
        <strain evidence="2 3">EXF-2481</strain>
    </source>
</reference>
<dbReference type="PANTHER" id="PTHR34693:SF3">
    <property type="match status" value="1"/>
</dbReference>
<dbReference type="PANTHER" id="PTHR34693">
    <property type="entry name" value="PROTEIN PAR32"/>
    <property type="match status" value="1"/>
</dbReference>
<dbReference type="Proteomes" id="UP000030641">
    <property type="component" value="Unassembled WGS sequence"/>
</dbReference>
<dbReference type="Pfam" id="PF12223">
    <property type="entry name" value="DUF3602"/>
    <property type="match status" value="1"/>
</dbReference>
<keyword evidence="3" id="KW-1185">Reference proteome</keyword>
<accession>A0A074YSC0</accession>
<dbReference type="GeneID" id="25362373"/>
<dbReference type="RefSeq" id="XP_013347219.1">
    <property type="nucleotide sequence ID" value="XM_013491765.1"/>
</dbReference>
<dbReference type="InParanoid" id="A0A074YSC0"/>
<dbReference type="AlphaFoldDB" id="A0A074YSC0"/>
<name>A0A074YSC0_AURSE</name>
<dbReference type="EMBL" id="KL584751">
    <property type="protein sequence ID" value="KEQ99064.1"/>
    <property type="molecule type" value="Genomic_DNA"/>
</dbReference>
<dbReference type="InterPro" id="IPR022024">
    <property type="entry name" value="DUF3602"/>
</dbReference>
<feature type="compositionally biased region" description="Basic and acidic residues" evidence="1">
    <location>
        <begin position="96"/>
        <end position="133"/>
    </location>
</feature>
<dbReference type="OMA" id="GQGNIGH"/>
<organism evidence="2 3">
    <name type="scientific">Aureobasidium subglaciale (strain EXF-2481)</name>
    <name type="common">Aureobasidium pullulans var. subglaciale</name>
    <dbReference type="NCBI Taxonomy" id="1043005"/>
    <lineage>
        <taxon>Eukaryota</taxon>
        <taxon>Fungi</taxon>
        <taxon>Dikarya</taxon>
        <taxon>Ascomycota</taxon>
        <taxon>Pezizomycotina</taxon>
        <taxon>Dothideomycetes</taxon>
        <taxon>Dothideomycetidae</taxon>
        <taxon>Dothideales</taxon>
        <taxon>Saccotheciaceae</taxon>
        <taxon>Aureobasidium</taxon>
    </lineage>
</organism>
<dbReference type="InterPro" id="IPR053203">
    <property type="entry name" value="Cisplatin_resist-associated"/>
</dbReference>
<evidence type="ECO:0000313" key="3">
    <source>
        <dbReference type="Proteomes" id="UP000030641"/>
    </source>
</evidence>
<feature type="region of interest" description="Disordered" evidence="1">
    <location>
        <begin position="1"/>
        <end position="133"/>
    </location>
</feature>
<sequence>MADGIHSTGRGGAGNIGRDDTLYTDGNIIREGFVGESSKPEYSSGRGGAGNIVDSPRVRPVGDKTPVSEDIIPEPAMRNSAGHDNFHTGRGGEGNVYKEKYGGHSTPQEKKEEKPHEKESLGDKVKHLFGKKD</sequence>
<evidence type="ECO:0000256" key="1">
    <source>
        <dbReference type="SAM" id="MobiDB-lite"/>
    </source>
</evidence>
<dbReference type="HOGENOM" id="CLU_115686_1_0_1"/>
<evidence type="ECO:0000313" key="2">
    <source>
        <dbReference type="EMBL" id="KEQ99064.1"/>
    </source>
</evidence>
<dbReference type="OrthoDB" id="2537432at2759"/>
<protein>
    <submittedName>
        <fullName evidence="2">Uncharacterized protein</fullName>
    </submittedName>
</protein>
<proteinExistence type="predicted"/>